<dbReference type="AlphaFoldDB" id="A0A1H5YIN7"/>
<evidence type="ECO:0000259" key="1">
    <source>
        <dbReference type="PROSITE" id="PS50943"/>
    </source>
</evidence>
<gene>
    <name evidence="2" type="ORF">SAMN04489712_10411</name>
</gene>
<dbReference type="EMBL" id="FNVO01000004">
    <property type="protein sequence ID" value="SEG23407.1"/>
    <property type="molecule type" value="Genomic_DNA"/>
</dbReference>
<evidence type="ECO:0000313" key="3">
    <source>
        <dbReference type="Proteomes" id="UP000236723"/>
    </source>
</evidence>
<dbReference type="SUPFAM" id="SSF47413">
    <property type="entry name" value="lambda repressor-like DNA-binding domains"/>
    <property type="match status" value="1"/>
</dbReference>
<accession>A0A1H5YIN7</accession>
<dbReference type="Proteomes" id="UP000236723">
    <property type="component" value="Unassembled WGS sequence"/>
</dbReference>
<dbReference type="CDD" id="cd00093">
    <property type="entry name" value="HTH_XRE"/>
    <property type="match status" value="1"/>
</dbReference>
<organism evidence="2 3">
    <name type="scientific">Thermomonospora echinospora</name>
    <dbReference type="NCBI Taxonomy" id="1992"/>
    <lineage>
        <taxon>Bacteria</taxon>
        <taxon>Bacillati</taxon>
        <taxon>Actinomycetota</taxon>
        <taxon>Actinomycetes</taxon>
        <taxon>Streptosporangiales</taxon>
        <taxon>Thermomonosporaceae</taxon>
        <taxon>Thermomonospora</taxon>
    </lineage>
</organism>
<dbReference type="GO" id="GO:0003677">
    <property type="term" value="F:DNA binding"/>
    <property type="evidence" value="ECO:0007669"/>
    <property type="project" value="InterPro"/>
</dbReference>
<keyword evidence="3" id="KW-1185">Reference proteome</keyword>
<dbReference type="InterPro" id="IPR043917">
    <property type="entry name" value="DUF5753"/>
</dbReference>
<protein>
    <recommendedName>
        <fullName evidence="1">HTH cro/C1-type domain-containing protein</fullName>
    </recommendedName>
</protein>
<dbReference type="PROSITE" id="PS50943">
    <property type="entry name" value="HTH_CROC1"/>
    <property type="match status" value="1"/>
</dbReference>
<dbReference type="InterPro" id="IPR010982">
    <property type="entry name" value="Lambda_DNA-bd_dom_sf"/>
</dbReference>
<dbReference type="Pfam" id="PF19054">
    <property type="entry name" value="DUF5753"/>
    <property type="match status" value="1"/>
</dbReference>
<dbReference type="SMART" id="SM00530">
    <property type="entry name" value="HTH_XRE"/>
    <property type="match status" value="1"/>
</dbReference>
<dbReference type="Gene3D" id="1.10.260.40">
    <property type="entry name" value="lambda repressor-like DNA-binding domains"/>
    <property type="match status" value="1"/>
</dbReference>
<dbReference type="InterPro" id="IPR001387">
    <property type="entry name" value="Cro/C1-type_HTH"/>
</dbReference>
<feature type="domain" description="HTH cro/C1-type" evidence="1">
    <location>
        <begin position="21"/>
        <end position="53"/>
    </location>
</feature>
<evidence type="ECO:0000313" key="2">
    <source>
        <dbReference type="EMBL" id="SEG23407.1"/>
    </source>
</evidence>
<name>A0A1H5YIN7_9ACTN</name>
<reference evidence="3" key="1">
    <citation type="submission" date="2016-10" db="EMBL/GenBank/DDBJ databases">
        <authorList>
            <person name="Varghese N."/>
            <person name="Submissions S."/>
        </authorList>
    </citation>
    <scope>NUCLEOTIDE SEQUENCE [LARGE SCALE GENOMIC DNA]</scope>
    <source>
        <strain evidence="3">DSM 43163</strain>
    </source>
</reference>
<sequence length="279" mass="31607">MNPVESLDPDASILHWIAFDLRFWRTKSGLSLAQMAKIMNCTKGTVSNLEHARPGYRLDERQAKAIDEYFGLGVHFQRMVRYAKSGHDPDWSRQHTLYEQRALTIRTYEAMVVPGLLQTEDYARALLTAGYADDVETWVKRRMSRQAVLAKSDRPHLWVIISQNVLDWPVGGAAVMAAQLARLLEISEMPNVTLRVLPRSVGAHLGLEGTFKIVSVKEGDVVYMEACGGGRLTQDLTDVRKYHVRYDRIGADALPRNSSRDLIRRAMETYHDAVAQEQP</sequence>
<proteinExistence type="predicted"/>